<dbReference type="EMBL" id="CAJVSB020000071">
    <property type="protein sequence ID" value="CAH2041068.1"/>
    <property type="molecule type" value="Genomic_DNA"/>
</dbReference>
<gene>
    <name evidence="1" type="ORF">TAV2_LOCUS4373</name>
</gene>
<accession>A0AAU9RFJ8</accession>
<evidence type="ECO:0000313" key="1">
    <source>
        <dbReference type="EMBL" id="CAH2041068.1"/>
    </source>
</evidence>
<name>A0AAU9RFJ8_THLAR</name>
<keyword evidence="2" id="KW-1185">Reference proteome</keyword>
<dbReference type="Proteomes" id="UP000836841">
    <property type="component" value="Unassembled WGS sequence"/>
</dbReference>
<evidence type="ECO:0000313" key="2">
    <source>
        <dbReference type="Proteomes" id="UP000836841"/>
    </source>
</evidence>
<proteinExistence type="predicted"/>
<comment type="caution">
    <text evidence="1">The sequence shown here is derived from an EMBL/GenBank/DDBJ whole genome shotgun (WGS) entry which is preliminary data.</text>
</comment>
<protein>
    <submittedName>
        <fullName evidence="1">Uncharacterized protein</fullName>
    </submittedName>
</protein>
<reference evidence="1 2" key="1">
    <citation type="submission" date="2022-03" db="EMBL/GenBank/DDBJ databases">
        <authorList>
            <person name="Nunn A."/>
            <person name="Chopra R."/>
            <person name="Nunn A."/>
            <person name="Contreras Garrido A."/>
        </authorList>
    </citation>
    <scope>NUCLEOTIDE SEQUENCE [LARGE SCALE GENOMIC DNA]</scope>
</reference>
<dbReference type="AlphaFoldDB" id="A0AAU9RFJ8"/>
<sequence length="127" mass="14287">MDTSSQISRLGALHTFKQCPWTRRLVELLLFNSVISQIKPLQPLSLPAYPHFQDNNGIAWGHQSRRVSLVRQSLHCSSCPYGATCSSSAACTICPDHELCLPELAALDMCQKRAIFRPMMAEERQED</sequence>
<organism evidence="1 2">
    <name type="scientific">Thlaspi arvense</name>
    <name type="common">Field penny-cress</name>
    <dbReference type="NCBI Taxonomy" id="13288"/>
    <lineage>
        <taxon>Eukaryota</taxon>
        <taxon>Viridiplantae</taxon>
        <taxon>Streptophyta</taxon>
        <taxon>Embryophyta</taxon>
        <taxon>Tracheophyta</taxon>
        <taxon>Spermatophyta</taxon>
        <taxon>Magnoliopsida</taxon>
        <taxon>eudicotyledons</taxon>
        <taxon>Gunneridae</taxon>
        <taxon>Pentapetalae</taxon>
        <taxon>rosids</taxon>
        <taxon>malvids</taxon>
        <taxon>Brassicales</taxon>
        <taxon>Brassicaceae</taxon>
        <taxon>Thlaspideae</taxon>
        <taxon>Thlaspi</taxon>
    </lineage>
</organism>